<dbReference type="InterPro" id="IPR001482">
    <property type="entry name" value="T2SS/T4SS_dom"/>
</dbReference>
<dbReference type="Pfam" id="PF00437">
    <property type="entry name" value="T2SSE"/>
    <property type="match status" value="1"/>
</dbReference>
<reference evidence="6 7" key="1">
    <citation type="journal article" date="2022" name="Syst. Appl. Microbiol.">
        <title>Rhodopirellula aestuarii sp. nov., a novel member of the genus Rhodopirellula isolated from brackish sediments collected in the Tagus River estuary, Portugal.</title>
        <authorList>
            <person name="Vitorino I.R."/>
            <person name="Klimek D."/>
            <person name="Calusinska M."/>
            <person name="Lobo-da-Cunha A."/>
            <person name="Vasconcelos V."/>
            <person name="Lage O.M."/>
        </authorList>
    </citation>
    <scope>NUCLEOTIDE SEQUENCE [LARGE SCALE GENOMIC DNA]</scope>
    <source>
        <strain evidence="6 7">ICT_H3.1</strain>
    </source>
</reference>
<feature type="domain" description="Bacterial type II secretion system protein E" evidence="5">
    <location>
        <begin position="237"/>
        <end position="251"/>
    </location>
</feature>
<evidence type="ECO:0000256" key="2">
    <source>
        <dbReference type="ARBA" id="ARBA00022741"/>
    </source>
</evidence>
<keyword evidence="3" id="KW-0067">ATP-binding</keyword>
<protein>
    <submittedName>
        <fullName evidence="6">Flp pilus assembly complex ATPase component TadA</fullName>
    </submittedName>
</protein>
<dbReference type="PROSITE" id="PS00662">
    <property type="entry name" value="T2SP_E"/>
    <property type="match status" value="1"/>
</dbReference>
<dbReference type="InterPro" id="IPR027417">
    <property type="entry name" value="P-loop_NTPase"/>
</dbReference>
<dbReference type="CDD" id="cd01129">
    <property type="entry name" value="PulE-GspE-like"/>
    <property type="match status" value="1"/>
</dbReference>
<dbReference type="Gene3D" id="3.40.50.300">
    <property type="entry name" value="P-loop containing nucleotide triphosphate hydrolases"/>
    <property type="match status" value="1"/>
</dbReference>
<evidence type="ECO:0000256" key="3">
    <source>
        <dbReference type="ARBA" id="ARBA00022840"/>
    </source>
</evidence>
<gene>
    <name evidence="6" type="primary">tadA</name>
    <name evidence="6" type="ORF">NB063_24180</name>
</gene>
<feature type="region of interest" description="Disordered" evidence="4">
    <location>
        <begin position="1"/>
        <end position="23"/>
    </location>
</feature>
<dbReference type="RefSeq" id="WP_250931559.1">
    <property type="nucleotide sequence ID" value="NZ_JAMQBK010000065.1"/>
</dbReference>
<evidence type="ECO:0000256" key="1">
    <source>
        <dbReference type="ARBA" id="ARBA00006611"/>
    </source>
</evidence>
<keyword evidence="2" id="KW-0547">Nucleotide-binding</keyword>
<accession>A0ABT0U9W3</accession>
<comment type="similarity">
    <text evidence="1">Belongs to the GSP E family.</text>
</comment>
<comment type="caution">
    <text evidence="6">The sequence shown here is derived from an EMBL/GenBank/DDBJ whole genome shotgun (WGS) entry which is preliminary data.</text>
</comment>
<feature type="compositionally biased region" description="Basic and acidic residues" evidence="4">
    <location>
        <begin position="1"/>
        <end position="18"/>
    </location>
</feature>
<name>A0ABT0U9W3_9BACT</name>
<organism evidence="6 7">
    <name type="scientific">Aporhodopirellula aestuarii</name>
    <dbReference type="NCBI Taxonomy" id="2950107"/>
    <lineage>
        <taxon>Bacteria</taxon>
        <taxon>Pseudomonadati</taxon>
        <taxon>Planctomycetota</taxon>
        <taxon>Planctomycetia</taxon>
        <taxon>Pirellulales</taxon>
        <taxon>Pirellulaceae</taxon>
        <taxon>Aporhodopirellula</taxon>
    </lineage>
</organism>
<evidence type="ECO:0000259" key="5">
    <source>
        <dbReference type="PROSITE" id="PS00662"/>
    </source>
</evidence>
<dbReference type="PANTHER" id="PTHR30258">
    <property type="entry name" value="TYPE II SECRETION SYSTEM PROTEIN GSPE-RELATED"/>
    <property type="match status" value="1"/>
</dbReference>
<dbReference type="PANTHER" id="PTHR30258:SF3">
    <property type="entry name" value="SLL1921 PROTEIN"/>
    <property type="match status" value="1"/>
</dbReference>
<dbReference type="Gene3D" id="3.30.450.90">
    <property type="match status" value="1"/>
</dbReference>
<dbReference type="SUPFAM" id="SSF52540">
    <property type="entry name" value="P-loop containing nucleoside triphosphate hydrolases"/>
    <property type="match status" value="1"/>
</dbReference>
<evidence type="ECO:0000313" key="6">
    <source>
        <dbReference type="EMBL" id="MCM2373725.1"/>
    </source>
</evidence>
<sequence length="429" mass="47443">MSDHDSANVHHDDPHFESVSEGDVSPDLVVPELNSPESFAIALMEIAAGQKASDIFISDEQDSTVIRFRRMGRLKIVRRLPRTYGRRLLNHFRALAGIDIADLMHPADGRVRFNLENNREVDVRFAVLPTTFGQDMAMRMFDHSIGMINIDDIGFLEDEKQVVHRMLTSPSGLILVAGATGSGKTNSLYAFLHQLNNGQRKIHTLEEPIEYTLPGIQQSQVNVRAGCDFADLLYGCMRQSPDVIMVGEIRDRRTAETAIRAGVSGHLVLATVHAQAATTAVQNMLSFDVNRHFLADALVGVLNQTLVRQLCTNCRVEVEDPDTSQRYFIGGKCEKCDEEGFTRMTCLPEILEATQRVAAAIARGDSADELGRIAMEEGMMTLAQGALKRIESGLITPEDAAMVMSDHRVRELATLAISHMEERDRASAA</sequence>
<dbReference type="Proteomes" id="UP001202961">
    <property type="component" value="Unassembled WGS sequence"/>
</dbReference>
<keyword evidence="7" id="KW-1185">Reference proteome</keyword>
<dbReference type="EMBL" id="JAMQBK010000065">
    <property type="protein sequence ID" value="MCM2373725.1"/>
    <property type="molecule type" value="Genomic_DNA"/>
</dbReference>
<evidence type="ECO:0000313" key="7">
    <source>
        <dbReference type="Proteomes" id="UP001202961"/>
    </source>
</evidence>
<evidence type="ECO:0000256" key="4">
    <source>
        <dbReference type="SAM" id="MobiDB-lite"/>
    </source>
</evidence>
<proteinExistence type="inferred from homology"/>